<keyword evidence="2" id="KW-0808">Transferase</keyword>
<dbReference type="RefSeq" id="WP_102844773.1">
    <property type="nucleotide sequence ID" value="NZ_PDZR01000022.1"/>
</dbReference>
<dbReference type="GO" id="GO:0005737">
    <property type="term" value="C:cytoplasm"/>
    <property type="evidence" value="ECO:0007669"/>
    <property type="project" value="TreeGrafter"/>
</dbReference>
<protein>
    <submittedName>
        <fullName evidence="2">Choline/ethanolamine kinase--aminoglycoside phosphotransferase</fullName>
    </submittedName>
</protein>
<name>A0A2J7TDR1_METSI</name>
<evidence type="ECO:0000313" key="2">
    <source>
        <dbReference type="EMBL" id="PNG24889.1"/>
    </source>
</evidence>
<organism evidence="2 3">
    <name type="scientific">Methylocella silvestris</name>
    <dbReference type="NCBI Taxonomy" id="199596"/>
    <lineage>
        <taxon>Bacteria</taxon>
        <taxon>Pseudomonadati</taxon>
        <taxon>Pseudomonadota</taxon>
        <taxon>Alphaproteobacteria</taxon>
        <taxon>Hyphomicrobiales</taxon>
        <taxon>Beijerinckiaceae</taxon>
        <taxon>Methylocella</taxon>
    </lineage>
</organism>
<dbReference type="GO" id="GO:0006646">
    <property type="term" value="P:phosphatidylethanolamine biosynthetic process"/>
    <property type="evidence" value="ECO:0007669"/>
    <property type="project" value="TreeGrafter"/>
</dbReference>
<reference evidence="2 3" key="1">
    <citation type="submission" date="2017-10" db="EMBL/GenBank/DDBJ databases">
        <title>Genome announcement of Methylocella silvestris TVC from permafrost.</title>
        <authorList>
            <person name="Wang J."/>
            <person name="Geng K."/>
            <person name="Ul-Haque F."/>
            <person name="Crombie A.T."/>
            <person name="Street L.E."/>
            <person name="Wookey P.A."/>
            <person name="Murrell J.C."/>
            <person name="Pratscher J."/>
        </authorList>
    </citation>
    <scope>NUCLEOTIDE SEQUENCE [LARGE SCALE GENOMIC DNA]</scope>
    <source>
        <strain evidence="2 3">TVC</strain>
    </source>
</reference>
<dbReference type="GO" id="GO:0004305">
    <property type="term" value="F:ethanolamine kinase activity"/>
    <property type="evidence" value="ECO:0007669"/>
    <property type="project" value="TreeGrafter"/>
</dbReference>
<dbReference type="PANTHER" id="PTHR22603:SF66">
    <property type="entry name" value="ETHANOLAMINE KINASE"/>
    <property type="match status" value="1"/>
</dbReference>
<dbReference type="PANTHER" id="PTHR22603">
    <property type="entry name" value="CHOLINE/ETHANOALAMINE KINASE"/>
    <property type="match status" value="1"/>
</dbReference>
<gene>
    <name evidence="2" type="ORF">CR492_16185</name>
</gene>
<feature type="domain" description="Aminoglycoside phosphotransferase" evidence="1">
    <location>
        <begin position="34"/>
        <end position="249"/>
    </location>
</feature>
<dbReference type="Gene3D" id="3.30.200.20">
    <property type="entry name" value="Phosphorylase Kinase, domain 1"/>
    <property type="match status" value="1"/>
</dbReference>
<dbReference type="AlphaFoldDB" id="A0A2J7TDR1"/>
<comment type="caution">
    <text evidence="2">The sequence shown here is derived from an EMBL/GenBank/DDBJ whole genome shotgun (WGS) entry which is preliminary data.</text>
</comment>
<evidence type="ECO:0000259" key="1">
    <source>
        <dbReference type="Pfam" id="PF01636"/>
    </source>
</evidence>
<dbReference type="Proteomes" id="UP000236286">
    <property type="component" value="Unassembled WGS sequence"/>
</dbReference>
<dbReference type="InterPro" id="IPR002575">
    <property type="entry name" value="Aminoglycoside_PTrfase"/>
</dbReference>
<dbReference type="Gene3D" id="3.90.1200.10">
    <property type="match status" value="1"/>
</dbReference>
<dbReference type="EMBL" id="PDZR01000022">
    <property type="protein sequence ID" value="PNG24889.1"/>
    <property type="molecule type" value="Genomic_DNA"/>
</dbReference>
<dbReference type="OrthoDB" id="179763at2"/>
<proteinExistence type="predicted"/>
<dbReference type="CDD" id="cd05151">
    <property type="entry name" value="ChoK-like"/>
    <property type="match status" value="1"/>
</dbReference>
<evidence type="ECO:0000313" key="3">
    <source>
        <dbReference type="Proteomes" id="UP000236286"/>
    </source>
</evidence>
<sequence length="294" mass="32971">MGKAPSEASTDAERELEAALCQVVAWGGLTLSYVPVHGGISNVNWRVNVDGKSYFVKIPGRGTEMFIDRAVALAAAQSAERLGIVPRNYDYLAAQGIEIDDFLEGRRASTNADFLDQTIRANAIGVYRAFNNSGLLPLTKTIFDMIDEHFDQVRSLGGRTPADFPWFTEQYHLARAALEASGIDLVSCFNDPMPGNFMLDADKSVMLIDYEYASNNDRCYDLGVWCGEMFFDDAVENEIIEAYSGRYDFAMKARLVIHKALADLKWATWAMVQNRVSTLSFDFYKYGVWKHMRA</sequence>
<dbReference type="Pfam" id="PF01636">
    <property type="entry name" value="APH"/>
    <property type="match status" value="1"/>
</dbReference>
<dbReference type="SUPFAM" id="SSF56112">
    <property type="entry name" value="Protein kinase-like (PK-like)"/>
    <property type="match status" value="1"/>
</dbReference>
<accession>A0A2J7TDR1</accession>
<keyword evidence="2" id="KW-0418">Kinase</keyword>
<dbReference type="InterPro" id="IPR011009">
    <property type="entry name" value="Kinase-like_dom_sf"/>
</dbReference>